<accession>A0ABV3X575</accession>
<organism evidence="2 3">
    <name type="scientific">Selenomonas sputigena</name>
    <dbReference type="NCBI Taxonomy" id="69823"/>
    <lineage>
        <taxon>Bacteria</taxon>
        <taxon>Bacillati</taxon>
        <taxon>Bacillota</taxon>
        <taxon>Negativicutes</taxon>
        <taxon>Selenomonadales</taxon>
        <taxon>Selenomonadaceae</taxon>
        <taxon>Selenomonas</taxon>
    </lineage>
</organism>
<reference evidence="2 3" key="1">
    <citation type="submission" date="2023-04" db="EMBL/GenBank/DDBJ databases">
        <title>Genome Sequence of Selenomonas sputigena ATCC 33150.</title>
        <authorList>
            <person name="Miller D.P."/>
            <person name="Anvari S."/>
            <person name="Polson S.W."/>
            <person name="Macdonald M."/>
            <person name="Mcdowell J.V."/>
        </authorList>
    </citation>
    <scope>NUCLEOTIDE SEQUENCE [LARGE SCALE GENOMIC DNA]</scope>
    <source>
        <strain evidence="2 3">ATCC 33150</strain>
    </source>
</reference>
<evidence type="ECO:0000313" key="3">
    <source>
        <dbReference type="Proteomes" id="UP001559623"/>
    </source>
</evidence>
<dbReference type="Pfam" id="PF20612">
    <property type="entry name" value="SHOCT_2"/>
    <property type="match status" value="1"/>
</dbReference>
<dbReference type="EMBL" id="JARVLH010000003">
    <property type="protein sequence ID" value="MEX5285347.1"/>
    <property type="molecule type" value="Genomic_DNA"/>
</dbReference>
<evidence type="ECO:0000313" key="2">
    <source>
        <dbReference type="EMBL" id="MEX5285347.1"/>
    </source>
</evidence>
<protein>
    <recommendedName>
        <fullName evidence="1">SHOCT-like domain-containing protein</fullName>
    </recommendedName>
</protein>
<feature type="domain" description="SHOCT-like" evidence="1">
    <location>
        <begin position="1"/>
        <end position="53"/>
    </location>
</feature>
<sequence length="62" mass="7275">MTKEQFQREKMYQATMGMVRRMLSEGLISQAEYGQMEQIFLEKYKPLIGSIYAEIPLTPRPS</sequence>
<dbReference type="Proteomes" id="UP001559623">
    <property type="component" value="Unassembled WGS sequence"/>
</dbReference>
<dbReference type="InterPro" id="IPR046749">
    <property type="entry name" value="SHOCT_2"/>
</dbReference>
<gene>
    <name evidence="2" type="ORF">QCO44_06810</name>
</gene>
<proteinExistence type="predicted"/>
<dbReference type="RefSeq" id="WP_368847073.1">
    <property type="nucleotide sequence ID" value="NZ_CP194411.1"/>
</dbReference>
<keyword evidence="3" id="KW-1185">Reference proteome</keyword>
<comment type="caution">
    <text evidence="2">The sequence shown here is derived from an EMBL/GenBank/DDBJ whole genome shotgun (WGS) entry which is preliminary data.</text>
</comment>
<name>A0ABV3X575_9FIRM</name>
<evidence type="ECO:0000259" key="1">
    <source>
        <dbReference type="Pfam" id="PF20612"/>
    </source>
</evidence>